<dbReference type="PANTHER" id="PTHR31649:SF11">
    <property type="entry name" value="PROTEIN UNZIPPED"/>
    <property type="match status" value="1"/>
</dbReference>
<dbReference type="Pfam" id="PF11901">
    <property type="entry name" value="DM9"/>
    <property type="match status" value="1"/>
</dbReference>
<dbReference type="OrthoDB" id="1925699at2759"/>
<dbReference type="InterPro" id="IPR001315">
    <property type="entry name" value="CARD"/>
</dbReference>
<dbReference type="Proteomes" id="UP000094527">
    <property type="component" value="Unassembled WGS sequence"/>
</dbReference>
<name>A0A1D2MES8_ORCCI</name>
<evidence type="ECO:0000259" key="1">
    <source>
        <dbReference type="PROSITE" id="PS50209"/>
    </source>
</evidence>
<dbReference type="SUPFAM" id="SSF47986">
    <property type="entry name" value="DEATH domain"/>
    <property type="match status" value="1"/>
</dbReference>
<dbReference type="CDD" id="cd01671">
    <property type="entry name" value="CARD"/>
    <property type="match status" value="1"/>
</dbReference>
<dbReference type="PROSITE" id="PS50209">
    <property type="entry name" value="CARD"/>
    <property type="match status" value="1"/>
</dbReference>
<dbReference type="EMBL" id="LJIJ01001575">
    <property type="protein sequence ID" value="ODM91382.1"/>
    <property type="molecule type" value="Genomic_DNA"/>
</dbReference>
<gene>
    <name evidence="2" type="ORF">Ocin01_15299</name>
</gene>
<proteinExistence type="predicted"/>
<dbReference type="Gene3D" id="1.10.533.10">
    <property type="entry name" value="Death Domain, Fas"/>
    <property type="match status" value="1"/>
</dbReference>
<organism evidence="2 3">
    <name type="scientific">Orchesella cincta</name>
    <name type="common">Springtail</name>
    <name type="synonym">Podura cincta</name>
    <dbReference type="NCBI Taxonomy" id="48709"/>
    <lineage>
        <taxon>Eukaryota</taxon>
        <taxon>Metazoa</taxon>
        <taxon>Ecdysozoa</taxon>
        <taxon>Arthropoda</taxon>
        <taxon>Hexapoda</taxon>
        <taxon>Collembola</taxon>
        <taxon>Entomobryomorpha</taxon>
        <taxon>Entomobryoidea</taxon>
        <taxon>Orchesellidae</taxon>
        <taxon>Orchesellinae</taxon>
        <taxon>Orchesella</taxon>
    </lineage>
</organism>
<accession>A0A1D2MES8</accession>
<evidence type="ECO:0000313" key="2">
    <source>
        <dbReference type="EMBL" id="ODM91382.1"/>
    </source>
</evidence>
<dbReference type="GO" id="GO:0042981">
    <property type="term" value="P:regulation of apoptotic process"/>
    <property type="evidence" value="ECO:0007669"/>
    <property type="project" value="InterPro"/>
</dbReference>
<dbReference type="PANTHER" id="PTHR31649">
    <property type="entry name" value="AGAP009604-PA"/>
    <property type="match status" value="1"/>
</dbReference>
<dbReference type="InterPro" id="IPR006616">
    <property type="entry name" value="DM9_repeat"/>
</dbReference>
<protein>
    <recommendedName>
        <fullName evidence="1">CARD domain-containing protein</fullName>
    </recommendedName>
</protein>
<reference evidence="2 3" key="1">
    <citation type="journal article" date="2016" name="Genome Biol. Evol.">
        <title>Gene Family Evolution Reflects Adaptation to Soil Environmental Stressors in the Genome of the Collembolan Orchesella cincta.</title>
        <authorList>
            <person name="Faddeeva-Vakhrusheva A."/>
            <person name="Derks M.F."/>
            <person name="Anvar S.Y."/>
            <person name="Agamennone V."/>
            <person name="Suring W."/>
            <person name="Smit S."/>
            <person name="van Straalen N.M."/>
            <person name="Roelofs D."/>
        </authorList>
    </citation>
    <scope>NUCLEOTIDE SEQUENCE [LARGE SCALE GENOMIC DNA]</scope>
    <source>
        <tissue evidence="2">Mixed pool</tissue>
    </source>
</reference>
<evidence type="ECO:0000313" key="3">
    <source>
        <dbReference type="Proteomes" id="UP000094527"/>
    </source>
</evidence>
<dbReference type="AlphaFoldDB" id="A0A1D2MES8"/>
<keyword evidence="3" id="KW-1185">Reference proteome</keyword>
<feature type="domain" description="CARD" evidence="1">
    <location>
        <begin position="1"/>
        <end position="93"/>
    </location>
</feature>
<dbReference type="SMART" id="SM00696">
    <property type="entry name" value="DM9"/>
    <property type="match status" value="1"/>
</dbReference>
<sequence>MESWQTSHIQKNLNYLTKNTTCNSTFLAILQERNILSDNDYSKLEAKGKSDGKIAQSKLLYDFVTTRKGAYDALIEALRETMQTGSLQVLEQGCDNGIQDCLALQDLEISSNSSQKYNENRTRFNRKTTLDPFPSCSSRISELIPAGREDVTSYIARAFHEGEWVSGKFLTRSDGIHRAYIPYYGKEYEYLDFQVLISPPGATGWVETQPKNIPKLAVVGGFDPAVMEPTYICRVWHDGKLVVGKVLKNSENCFIPYYGKELSISSRF</sequence>
<dbReference type="InterPro" id="IPR011029">
    <property type="entry name" value="DEATH-like_dom_sf"/>
</dbReference>
<comment type="caution">
    <text evidence="2">The sequence shown here is derived from an EMBL/GenBank/DDBJ whole genome shotgun (WGS) entry which is preliminary data.</text>
</comment>